<evidence type="ECO:0000256" key="1">
    <source>
        <dbReference type="ARBA" id="ARBA00022723"/>
    </source>
</evidence>
<feature type="domain" description="4Fe-4S ferredoxin-type" evidence="4">
    <location>
        <begin position="4"/>
        <end position="33"/>
    </location>
</feature>
<dbReference type="Gene3D" id="3.30.70.20">
    <property type="match status" value="1"/>
</dbReference>
<dbReference type="PROSITE" id="PS51379">
    <property type="entry name" value="4FE4S_FER_2"/>
    <property type="match status" value="2"/>
</dbReference>
<protein>
    <submittedName>
        <fullName evidence="5">4Fe-4S dicluster domain-containing protein</fullName>
    </submittedName>
</protein>
<feature type="domain" description="4Fe-4S ferredoxin-type" evidence="4">
    <location>
        <begin position="34"/>
        <end position="63"/>
    </location>
</feature>
<evidence type="ECO:0000256" key="2">
    <source>
        <dbReference type="ARBA" id="ARBA00023004"/>
    </source>
</evidence>
<dbReference type="PANTHER" id="PTHR42895">
    <property type="entry name" value="IRON-SULFUR CLUSTER-BINDING PROTEIN-RELATED"/>
    <property type="match status" value="1"/>
</dbReference>
<dbReference type="InterPro" id="IPR017896">
    <property type="entry name" value="4Fe4S_Fe-S-bd"/>
</dbReference>
<dbReference type="Pfam" id="PF13237">
    <property type="entry name" value="Fer4_10"/>
    <property type="match status" value="1"/>
</dbReference>
<dbReference type="InterPro" id="IPR017900">
    <property type="entry name" value="4Fe4S_Fe_S_CS"/>
</dbReference>
<gene>
    <name evidence="5" type="ORF">EZH24_09740</name>
</gene>
<dbReference type="PROSITE" id="PS00198">
    <property type="entry name" value="4FE4S_FER_1"/>
    <property type="match status" value="1"/>
</dbReference>
<proteinExistence type="predicted"/>
<evidence type="ECO:0000313" key="6">
    <source>
        <dbReference type="Proteomes" id="UP000310168"/>
    </source>
</evidence>
<dbReference type="EMBL" id="SJDU01000304">
    <property type="protein sequence ID" value="TKZ31561.1"/>
    <property type="molecule type" value="Genomic_DNA"/>
</dbReference>
<keyword evidence="3" id="KW-0411">Iron-sulfur</keyword>
<evidence type="ECO:0000256" key="3">
    <source>
        <dbReference type="ARBA" id="ARBA00023014"/>
    </source>
</evidence>
<keyword evidence="6" id="KW-1185">Reference proteome</keyword>
<sequence length="273" mass="30701">MKRRIIKIDEDKCNGCGLCIPDCPEGALQIIDGKARLISDLFCDGLGACIKACPVDAMTIEEREAEEYNEAKVMVNIVKAGENTIKAHLKHLKEHGETKLLEEAINYMKENNIEIPAIDDLPCGCPGSMQRDLRKNNNRNENNQINMSVNMQSEISNWPIQLKLMNPNAPYLNDADLLISADCVPFAYPNFHNKFLKNKILMMLCPKLDSDIDSYIEKLANIFENKNIKSISIVHMEVPCCGGVEMIVREAMEKANKNIIIKDYTISIDGNLV</sequence>
<reference evidence="5 6" key="1">
    <citation type="journal article" date="2019" name="Anaerobe">
        <title>Brachyspira catarrhinii sp. nov., an anaerobic intestinal spirochaete isolated from vervet monkeys may have been misidentified as Brachyspira aalborgi in previous studies.</title>
        <authorList>
            <person name="Phillips N.D."/>
            <person name="La T."/>
            <person name="Hampson D.J."/>
        </authorList>
    </citation>
    <scope>NUCLEOTIDE SEQUENCE [LARGE SCALE GENOMIC DNA]</scope>
    <source>
        <strain evidence="5 6">Z12</strain>
    </source>
</reference>
<keyword evidence="2" id="KW-0408">Iron</keyword>
<accession>A0ABY2TP02</accession>
<name>A0ABY2TP02_9SPIR</name>
<comment type="caution">
    <text evidence="5">The sequence shown here is derived from an EMBL/GenBank/DDBJ whole genome shotgun (WGS) entry which is preliminary data.</text>
</comment>
<evidence type="ECO:0000313" key="5">
    <source>
        <dbReference type="EMBL" id="TKZ31561.1"/>
    </source>
</evidence>
<dbReference type="SUPFAM" id="SSF54862">
    <property type="entry name" value="4Fe-4S ferredoxins"/>
    <property type="match status" value="1"/>
</dbReference>
<organism evidence="5 6">
    <name type="scientific">Brachyspira catarrhinii</name>
    <dbReference type="NCBI Taxonomy" id="2528966"/>
    <lineage>
        <taxon>Bacteria</taxon>
        <taxon>Pseudomonadati</taxon>
        <taxon>Spirochaetota</taxon>
        <taxon>Spirochaetia</taxon>
        <taxon>Brachyspirales</taxon>
        <taxon>Brachyspiraceae</taxon>
        <taxon>Brachyspira</taxon>
    </lineage>
</organism>
<dbReference type="RefSeq" id="WP_137998958.1">
    <property type="nucleotide sequence ID" value="NZ_SJDU01000304.1"/>
</dbReference>
<evidence type="ECO:0000259" key="4">
    <source>
        <dbReference type="PROSITE" id="PS51379"/>
    </source>
</evidence>
<dbReference type="Proteomes" id="UP000310168">
    <property type="component" value="Unassembled WGS sequence"/>
</dbReference>
<dbReference type="PANTHER" id="PTHR42895:SF1">
    <property type="entry name" value="IRON-SULFUR CLUSTER PROTEIN"/>
    <property type="match status" value="1"/>
</dbReference>
<dbReference type="InterPro" id="IPR052911">
    <property type="entry name" value="Corrinoid_activation_enz"/>
</dbReference>
<keyword evidence="1" id="KW-0479">Metal-binding</keyword>